<protein>
    <submittedName>
        <fullName evidence="3">Arylamine N-acetyltransferase</fullName>
    </submittedName>
</protein>
<name>A0ABV3K2F4_STRON</name>
<dbReference type="SUPFAM" id="SSF54001">
    <property type="entry name" value="Cysteine proteinases"/>
    <property type="match status" value="1"/>
</dbReference>
<accession>A0ABV3K2F4</accession>
<dbReference type="Gene3D" id="2.40.128.150">
    <property type="entry name" value="Cysteine proteinases"/>
    <property type="match status" value="1"/>
</dbReference>
<comment type="similarity">
    <text evidence="1 2">Belongs to the arylamine N-acetyltransferase family.</text>
</comment>
<keyword evidence="4" id="KW-1185">Reference proteome</keyword>
<dbReference type="Pfam" id="PF00797">
    <property type="entry name" value="Acetyltransf_2"/>
    <property type="match status" value="1"/>
</dbReference>
<dbReference type="PRINTS" id="PR01543">
    <property type="entry name" value="ANATRNSFRASE"/>
</dbReference>
<comment type="caution">
    <text evidence="3">The sequence shown here is derived from an EMBL/GenBank/DDBJ whole genome shotgun (WGS) entry which is preliminary data.</text>
</comment>
<dbReference type="Proteomes" id="UP001552594">
    <property type="component" value="Unassembled WGS sequence"/>
</dbReference>
<dbReference type="Gene3D" id="3.30.2140.10">
    <property type="entry name" value="Arylamine N-acetyltransferase"/>
    <property type="match status" value="1"/>
</dbReference>
<dbReference type="PANTHER" id="PTHR11786">
    <property type="entry name" value="N-HYDROXYARYLAMINE O-ACETYLTRANSFERASE"/>
    <property type="match status" value="1"/>
</dbReference>
<gene>
    <name evidence="3" type="ORF">AB0L16_23395</name>
</gene>
<organism evidence="3 4">
    <name type="scientific">Streptomyces orinoci</name>
    <name type="common">Streptoverticillium orinoci</name>
    <dbReference type="NCBI Taxonomy" id="67339"/>
    <lineage>
        <taxon>Bacteria</taxon>
        <taxon>Bacillati</taxon>
        <taxon>Actinomycetota</taxon>
        <taxon>Actinomycetes</taxon>
        <taxon>Kitasatosporales</taxon>
        <taxon>Streptomycetaceae</taxon>
        <taxon>Streptomyces</taxon>
    </lineage>
</organism>
<evidence type="ECO:0000256" key="2">
    <source>
        <dbReference type="RuleBase" id="RU003452"/>
    </source>
</evidence>
<evidence type="ECO:0000313" key="3">
    <source>
        <dbReference type="EMBL" id="MEV5509341.1"/>
    </source>
</evidence>
<proteinExistence type="inferred from homology"/>
<dbReference type="InterPro" id="IPR038765">
    <property type="entry name" value="Papain-like_cys_pep_sf"/>
</dbReference>
<dbReference type="InterPro" id="IPR001447">
    <property type="entry name" value="Arylamine_N-AcTrfase"/>
</dbReference>
<sequence>MSEFPFSGDKLDLDAYLGRIGLGRAGGPDPGTLRMIHRAHLAAFPFENLEILLGRPVLLDIKALQEKLVDRRRGGYCFEHNLLLAAVLERLGFAVWGLAARVSRDDGGVAPVTHMALGVHAGGQDWLCDVGFGGDGLLDPLPLRPAGPVPQDGRSFAVETRRHGVRVLRTLRPEGWSDLYAIGPERRLPVDYAVMNHYTSTHAGSPFVSRLLVQRTEEGVRRSLVGRALKVTRSDGSREQRDVGGGELREVLRSQFLIELDDADAETLVRVCSVVT</sequence>
<evidence type="ECO:0000313" key="4">
    <source>
        <dbReference type="Proteomes" id="UP001552594"/>
    </source>
</evidence>
<reference evidence="3 4" key="1">
    <citation type="submission" date="2024-06" db="EMBL/GenBank/DDBJ databases">
        <title>The Natural Products Discovery Center: Release of the First 8490 Sequenced Strains for Exploring Actinobacteria Biosynthetic Diversity.</title>
        <authorList>
            <person name="Kalkreuter E."/>
            <person name="Kautsar S.A."/>
            <person name="Yang D."/>
            <person name="Bader C.D."/>
            <person name="Teijaro C.N."/>
            <person name="Fluegel L."/>
            <person name="Davis C.M."/>
            <person name="Simpson J.R."/>
            <person name="Lauterbach L."/>
            <person name="Steele A.D."/>
            <person name="Gui C."/>
            <person name="Meng S."/>
            <person name="Li G."/>
            <person name="Viehrig K."/>
            <person name="Ye F."/>
            <person name="Su P."/>
            <person name="Kiefer A.F."/>
            <person name="Nichols A."/>
            <person name="Cepeda A.J."/>
            <person name="Yan W."/>
            <person name="Fan B."/>
            <person name="Jiang Y."/>
            <person name="Adhikari A."/>
            <person name="Zheng C.-J."/>
            <person name="Schuster L."/>
            <person name="Cowan T.M."/>
            <person name="Smanski M.J."/>
            <person name="Chevrette M.G."/>
            <person name="De Carvalho L.P.S."/>
            <person name="Shen B."/>
        </authorList>
    </citation>
    <scope>NUCLEOTIDE SEQUENCE [LARGE SCALE GENOMIC DNA]</scope>
    <source>
        <strain evidence="3 4">NPDC052347</strain>
    </source>
</reference>
<dbReference type="PANTHER" id="PTHR11786:SF0">
    <property type="entry name" value="ARYLAMINE N-ACETYLTRANSFERASE 4-RELATED"/>
    <property type="match status" value="1"/>
</dbReference>
<evidence type="ECO:0000256" key="1">
    <source>
        <dbReference type="ARBA" id="ARBA00006547"/>
    </source>
</evidence>
<dbReference type="RefSeq" id="WP_109284183.1">
    <property type="nucleotide sequence ID" value="NZ_JBFAUK010000020.1"/>
</dbReference>
<dbReference type="EMBL" id="JBFAUK010000020">
    <property type="protein sequence ID" value="MEV5509341.1"/>
    <property type="molecule type" value="Genomic_DNA"/>
</dbReference>